<evidence type="ECO:0000256" key="1">
    <source>
        <dbReference type="SAM" id="MobiDB-lite"/>
    </source>
</evidence>
<evidence type="ECO:0000313" key="3">
    <source>
        <dbReference type="Proteomes" id="UP001159363"/>
    </source>
</evidence>
<name>A0ABQ9G320_9NEOP</name>
<sequence length="397" mass="44027">MPARRRWSVAPPRRNNSASDRIFVNRLLYTVHVQDHDGNTARLARRSDEALGVHRGGYGAAAECKVGRNSRSPRKPADQRNAKIQGATPPGTELGSPWWGASSLTTTPPRPINTHSNTYWNVCLGCSYVPLPKRLFCETSSSIAPPIFEIFPQVAFQAQIQSVVPRTSDVRDVPRMNLTQLGVAEENNNETTVPPGNRHGTGRNRPWPVVWIPAFASWSDFGKPWISFVALIGDKKNVKVLPEAIPKARLYSLMYKYDDIKCTLVVCCHMGRQQLGQLLQKALNTALTNGYGGRNPIFWSILPRRQLDVERPEHNFLFANCPAVCFLIAAAVLRSLDLALVAPGMALGSNRERSANKHYEAKLQQLAVPEGWAGGINVSAPVNLASLRLIPARRYDR</sequence>
<accession>A0ABQ9G320</accession>
<comment type="caution">
    <text evidence="2">The sequence shown here is derived from an EMBL/GenBank/DDBJ whole genome shotgun (WGS) entry which is preliminary data.</text>
</comment>
<organism evidence="2 3">
    <name type="scientific">Dryococelus australis</name>
    <dbReference type="NCBI Taxonomy" id="614101"/>
    <lineage>
        <taxon>Eukaryota</taxon>
        <taxon>Metazoa</taxon>
        <taxon>Ecdysozoa</taxon>
        <taxon>Arthropoda</taxon>
        <taxon>Hexapoda</taxon>
        <taxon>Insecta</taxon>
        <taxon>Pterygota</taxon>
        <taxon>Neoptera</taxon>
        <taxon>Polyneoptera</taxon>
        <taxon>Phasmatodea</taxon>
        <taxon>Verophasmatodea</taxon>
        <taxon>Anareolatae</taxon>
        <taxon>Phasmatidae</taxon>
        <taxon>Eurycanthinae</taxon>
        <taxon>Dryococelus</taxon>
    </lineage>
</organism>
<protein>
    <submittedName>
        <fullName evidence="2">Uncharacterized protein</fullName>
    </submittedName>
</protein>
<gene>
    <name evidence="2" type="ORF">PR048_032735</name>
</gene>
<evidence type="ECO:0000313" key="2">
    <source>
        <dbReference type="EMBL" id="KAJ8866873.1"/>
    </source>
</evidence>
<reference evidence="2 3" key="1">
    <citation type="submission" date="2023-02" db="EMBL/GenBank/DDBJ databases">
        <title>LHISI_Scaffold_Assembly.</title>
        <authorList>
            <person name="Stuart O.P."/>
            <person name="Cleave R."/>
            <person name="Magrath M.J.L."/>
            <person name="Mikheyev A.S."/>
        </authorList>
    </citation>
    <scope>NUCLEOTIDE SEQUENCE [LARGE SCALE GENOMIC DNA]</scope>
    <source>
        <strain evidence="2">Daus_M_001</strain>
        <tissue evidence="2">Leg muscle</tissue>
    </source>
</reference>
<feature type="region of interest" description="Disordered" evidence="1">
    <location>
        <begin position="66"/>
        <end position="102"/>
    </location>
</feature>
<dbReference type="Proteomes" id="UP001159363">
    <property type="component" value="Chromosome 15"/>
</dbReference>
<dbReference type="EMBL" id="JARBHB010000016">
    <property type="protein sequence ID" value="KAJ8866873.1"/>
    <property type="molecule type" value="Genomic_DNA"/>
</dbReference>
<keyword evidence="3" id="KW-1185">Reference proteome</keyword>
<proteinExistence type="predicted"/>